<protein>
    <submittedName>
        <fullName evidence="2">Uncharacterized protein</fullName>
    </submittedName>
</protein>
<dbReference type="EMBL" id="CP146612">
    <property type="protein sequence ID" value="WWX24859.1"/>
    <property type="molecule type" value="Genomic_DNA"/>
</dbReference>
<keyword evidence="3" id="KW-1185">Reference proteome</keyword>
<evidence type="ECO:0000313" key="3">
    <source>
        <dbReference type="Proteomes" id="UP001375370"/>
    </source>
</evidence>
<reference evidence="2 3" key="1">
    <citation type="submission" date="2024-03" db="EMBL/GenBank/DDBJ databases">
        <title>A Dehalogenimonas Isolated from Estuarine Sediments Dihaloeliminates Chlorinated Alkanes.</title>
        <authorList>
            <person name="Yang Y."/>
            <person name="Wang H."/>
        </authorList>
    </citation>
    <scope>NUCLEOTIDE SEQUENCE [LARGE SCALE GENOMIC DNA]</scope>
    <source>
        <strain evidence="2 3">W</strain>
    </source>
</reference>
<sequence length="144" mass="16138">MINNEQCAPDKPDSPGSHPPDSEASPRRGPGAPFGNQNARKRDFYARHAAGSRQPSLEEAMQVQGLEQEIGLLRHKLQLMEIRSPDDLMLFFKGVNILSNVMARCRHLPKKKDENEILRGLQSLFSGIIIPEEAKNEILAKELD</sequence>
<name>A0ABZ2J5C8_9CHLR</name>
<accession>A0ABZ2J5C8</accession>
<feature type="region of interest" description="Disordered" evidence="1">
    <location>
        <begin position="1"/>
        <end position="41"/>
    </location>
</feature>
<dbReference type="Proteomes" id="UP001375370">
    <property type="component" value="Chromosome"/>
</dbReference>
<gene>
    <name evidence="2" type="ORF">V8247_06230</name>
</gene>
<organism evidence="2 3">
    <name type="scientific">Candidatus Dehalogenimonas loeffleri</name>
    <dbReference type="NCBI Taxonomy" id="3127115"/>
    <lineage>
        <taxon>Bacteria</taxon>
        <taxon>Bacillati</taxon>
        <taxon>Chloroflexota</taxon>
        <taxon>Dehalococcoidia</taxon>
        <taxon>Dehalococcoidales</taxon>
        <taxon>Dehalococcoidaceae</taxon>
        <taxon>Dehalogenimonas</taxon>
    </lineage>
</organism>
<evidence type="ECO:0000313" key="2">
    <source>
        <dbReference type="EMBL" id="WWX24859.1"/>
    </source>
</evidence>
<dbReference type="RefSeq" id="WP_338736981.1">
    <property type="nucleotide sequence ID" value="NZ_CP146612.1"/>
</dbReference>
<evidence type="ECO:0000256" key="1">
    <source>
        <dbReference type="SAM" id="MobiDB-lite"/>
    </source>
</evidence>
<proteinExistence type="predicted"/>